<sequence>MATANANVSGTIAIKGIDGKYMKVTSTNGLEFGDQKLTDNAKFTVKKQDNGKVGFVGSNGKYVNMYYINDVKCEGPDGGLSVGILYLAGGKVSFTISGYQGQDGRTAFLSSQAGNASYNGSLAVKDYPDFTCEFTIQNL</sequence>
<reference evidence="2" key="1">
    <citation type="journal article" date="2014" name="Proc. Natl. Acad. Sci. U.S.A.">
        <title>Extensive sampling of basidiomycete genomes demonstrates inadequacy of the white-rot/brown-rot paradigm for wood decay fungi.</title>
        <authorList>
            <person name="Riley R."/>
            <person name="Salamov A.A."/>
            <person name="Brown D.W."/>
            <person name="Nagy L.G."/>
            <person name="Floudas D."/>
            <person name="Held B.W."/>
            <person name="Levasseur A."/>
            <person name="Lombard V."/>
            <person name="Morin E."/>
            <person name="Otillar R."/>
            <person name="Lindquist E.A."/>
            <person name="Sun H."/>
            <person name="LaButti K.M."/>
            <person name="Schmutz J."/>
            <person name="Jabbour D."/>
            <person name="Luo H."/>
            <person name="Baker S.E."/>
            <person name="Pisabarro A.G."/>
            <person name="Walton J.D."/>
            <person name="Blanchette R.A."/>
            <person name="Henrissat B."/>
            <person name="Martin F."/>
            <person name="Cullen D."/>
            <person name="Hibbett D.S."/>
            <person name="Grigoriev I.V."/>
        </authorList>
    </citation>
    <scope>NUCLEOTIDE SEQUENCE [LARGE SCALE GENOMIC DNA]</scope>
    <source>
        <strain evidence="2">MUCL 33604</strain>
    </source>
</reference>
<name>A0A067P5U6_9AGAM</name>
<protein>
    <submittedName>
        <fullName evidence="1">Uncharacterized protein</fullName>
    </submittedName>
</protein>
<proteinExistence type="predicted"/>
<evidence type="ECO:0000313" key="2">
    <source>
        <dbReference type="Proteomes" id="UP000027265"/>
    </source>
</evidence>
<dbReference type="HOGENOM" id="CLU_149503_0_0_1"/>
<keyword evidence="2" id="KW-1185">Reference proteome</keyword>
<gene>
    <name evidence="1" type="ORF">JAAARDRAFT_42327</name>
</gene>
<dbReference type="OrthoDB" id="2649102at2759"/>
<dbReference type="EMBL" id="KL197765">
    <property type="protein sequence ID" value="KDQ50149.1"/>
    <property type="molecule type" value="Genomic_DNA"/>
</dbReference>
<dbReference type="Gene3D" id="2.80.10.50">
    <property type="match status" value="1"/>
</dbReference>
<dbReference type="InterPro" id="IPR008999">
    <property type="entry name" value="Actin-crosslinking"/>
</dbReference>
<dbReference type="InParanoid" id="A0A067P5U6"/>
<evidence type="ECO:0000313" key="1">
    <source>
        <dbReference type="EMBL" id="KDQ50149.1"/>
    </source>
</evidence>
<dbReference type="SUPFAM" id="SSF50405">
    <property type="entry name" value="Actin-crosslinking proteins"/>
    <property type="match status" value="1"/>
</dbReference>
<dbReference type="Proteomes" id="UP000027265">
    <property type="component" value="Unassembled WGS sequence"/>
</dbReference>
<organism evidence="1 2">
    <name type="scientific">Jaapia argillacea MUCL 33604</name>
    <dbReference type="NCBI Taxonomy" id="933084"/>
    <lineage>
        <taxon>Eukaryota</taxon>
        <taxon>Fungi</taxon>
        <taxon>Dikarya</taxon>
        <taxon>Basidiomycota</taxon>
        <taxon>Agaricomycotina</taxon>
        <taxon>Agaricomycetes</taxon>
        <taxon>Agaricomycetidae</taxon>
        <taxon>Jaapiales</taxon>
        <taxon>Jaapiaceae</taxon>
        <taxon>Jaapia</taxon>
    </lineage>
</organism>
<accession>A0A067P5U6</accession>
<dbReference type="AlphaFoldDB" id="A0A067P5U6"/>